<proteinExistence type="predicted"/>
<keyword evidence="2" id="KW-0812">Transmembrane</keyword>
<keyword evidence="4" id="KW-1185">Reference proteome</keyword>
<name>A0AAE0L4N1_9CHLO</name>
<keyword evidence="2" id="KW-1133">Transmembrane helix</keyword>
<evidence type="ECO:0000313" key="3">
    <source>
        <dbReference type="EMBL" id="KAK3271923.1"/>
    </source>
</evidence>
<organism evidence="3 4">
    <name type="scientific">Cymbomonas tetramitiformis</name>
    <dbReference type="NCBI Taxonomy" id="36881"/>
    <lineage>
        <taxon>Eukaryota</taxon>
        <taxon>Viridiplantae</taxon>
        <taxon>Chlorophyta</taxon>
        <taxon>Pyramimonadophyceae</taxon>
        <taxon>Pyramimonadales</taxon>
        <taxon>Pyramimonadaceae</taxon>
        <taxon>Cymbomonas</taxon>
    </lineage>
</organism>
<comment type="caution">
    <text evidence="3">The sequence shown here is derived from an EMBL/GenBank/DDBJ whole genome shotgun (WGS) entry which is preliminary data.</text>
</comment>
<gene>
    <name evidence="3" type="ORF">CYMTET_19752</name>
</gene>
<protein>
    <submittedName>
        <fullName evidence="3">Uncharacterized protein</fullName>
    </submittedName>
</protein>
<feature type="transmembrane region" description="Helical" evidence="2">
    <location>
        <begin position="295"/>
        <end position="321"/>
    </location>
</feature>
<sequence length="463" mass="49716">MGKGEGKGECAEVLSHGRGCLGCLFCLAFLGPVLIVVGIIFLVLAATDPRGEKVSNYNEVVESWQSTNHRLFADAYCPSDAPEVCEFEARVTTGSQSRTDAGSGILSKTTYVSKMSDGGSDLDDYSEALWFTNTIEVDVDTVSRLVHIDLTHNDYTYTAASEVPAITCERKVWEERDDDDTHTYEELQWHHLSSVTFTTGCKSSSCDTAEEAKASEEDDCNGFEYTLAHSSVAERCYNDCRTGDAEACPQYEDERYSASEYLSIAISVRSSEDPYVYAGEDTGCSYDFGLTALELFGIGIGCLVGGIVYTSLLYGGIYYFFKMKKSNHIHDGSTTTTVYAGSYPPAYPIPVNGAGPPPNHQYINAPQYGAPTPQYGAPTPQYGVPTTQYVAPAPQYGAPAPQYGAPAPQYGAPAPQYGAPAPQYGAPAPYGQAPVAQPYNAFPPTAQPYGGPQHASTSDAAKA</sequence>
<feature type="compositionally biased region" description="Polar residues" evidence="1">
    <location>
        <begin position="454"/>
        <end position="463"/>
    </location>
</feature>
<evidence type="ECO:0000256" key="2">
    <source>
        <dbReference type="SAM" id="Phobius"/>
    </source>
</evidence>
<dbReference type="EMBL" id="LGRX02009269">
    <property type="protein sequence ID" value="KAK3271923.1"/>
    <property type="molecule type" value="Genomic_DNA"/>
</dbReference>
<dbReference type="AlphaFoldDB" id="A0AAE0L4N1"/>
<accession>A0AAE0L4N1</accession>
<evidence type="ECO:0000256" key="1">
    <source>
        <dbReference type="SAM" id="MobiDB-lite"/>
    </source>
</evidence>
<feature type="transmembrane region" description="Helical" evidence="2">
    <location>
        <begin position="21"/>
        <end position="46"/>
    </location>
</feature>
<reference evidence="3 4" key="1">
    <citation type="journal article" date="2015" name="Genome Biol. Evol.">
        <title>Comparative Genomics of a Bacterivorous Green Alga Reveals Evolutionary Causalities and Consequences of Phago-Mixotrophic Mode of Nutrition.</title>
        <authorList>
            <person name="Burns J.A."/>
            <person name="Paasch A."/>
            <person name="Narechania A."/>
            <person name="Kim E."/>
        </authorList>
    </citation>
    <scope>NUCLEOTIDE SEQUENCE [LARGE SCALE GENOMIC DNA]</scope>
    <source>
        <strain evidence="3 4">PLY_AMNH</strain>
    </source>
</reference>
<feature type="region of interest" description="Disordered" evidence="1">
    <location>
        <begin position="435"/>
        <end position="463"/>
    </location>
</feature>
<keyword evidence="2" id="KW-0472">Membrane</keyword>
<dbReference type="Proteomes" id="UP001190700">
    <property type="component" value="Unassembled WGS sequence"/>
</dbReference>
<evidence type="ECO:0000313" key="4">
    <source>
        <dbReference type="Proteomes" id="UP001190700"/>
    </source>
</evidence>